<keyword evidence="3" id="KW-1185">Reference proteome</keyword>
<name>F4REQ7_MELLP</name>
<dbReference type="KEGG" id="mlr:MELLADRAFT_104448"/>
<accession>F4REQ7</accession>
<dbReference type="AlphaFoldDB" id="F4REQ7"/>
<organism evidence="3">
    <name type="scientific">Melampsora larici-populina (strain 98AG31 / pathotype 3-4-7)</name>
    <name type="common">Poplar leaf rust fungus</name>
    <dbReference type="NCBI Taxonomy" id="747676"/>
    <lineage>
        <taxon>Eukaryota</taxon>
        <taxon>Fungi</taxon>
        <taxon>Dikarya</taxon>
        <taxon>Basidiomycota</taxon>
        <taxon>Pucciniomycotina</taxon>
        <taxon>Pucciniomycetes</taxon>
        <taxon>Pucciniales</taxon>
        <taxon>Melampsoraceae</taxon>
        <taxon>Melampsora</taxon>
    </lineage>
</organism>
<proteinExistence type="predicted"/>
<sequence length="596" mass="65733">MSLLPKNGRYLPTFPLSSAKDTSQLGGWHMDKLPCCRTPASLHDKLRVEESDLDAVLTIGTFADKLRELIFQTLGLHATSPAPALHQVRFYQQEPVQEPPVQSHRSSSPLTELSEHSERSSSPSTEICEVEERLPEQPPSPFHAFHEPTSKANRLVHSSLKRPAEIDETIQHKGKQRRTEFVPAAYVPSKPAQDFTPAQMVIQRKMAFEYVQKSIRDGHVVSLDYDLAVARFLQETSHLNLGDIPHAVDLVLAGSERQGLSTSLQSGAYQCAKYIKKTLLAYESDPQQGKPFALRYPNLHALRARAMTNIASMRAMPSDVPVILLDIAGRVLAIGLPPKRHDTPATKDSLVHPAENEVPIVAYIQNEASQPPNGNHQRVRDRQGWHTANHVYSYPQERALLACLGLARVYNLPIVDQELFDQAPKNRPTSLTPFPLTLKSGSQLSQSSSEVSTHIGSIYGSVQYQLIGYGLGVGSRRYPQINSADIADKKLAFGQAYKGARFVLSNLGVTLCGDHGYSVHGLFKVLVHSVTHILPDTNHTQPPQRISLAIYNHADAFAGIARYSAAKDQTGLFSNPSLWLPLSPGNFSVSDCVKSS</sequence>
<evidence type="ECO:0000313" key="3">
    <source>
        <dbReference type="Proteomes" id="UP000001072"/>
    </source>
</evidence>
<dbReference type="InParanoid" id="F4REQ7"/>
<feature type="region of interest" description="Disordered" evidence="1">
    <location>
        <begin position="95"/>
        <end position="147"/>
    </location>
</feature>
<dbReference type="Proteomes" id="UP000001072">
    <property type="component" value="Unassembled WGS sequence"/>
</dbReference>
<gene>
    <name evidence="2" type="ORF">MELLADRAFT_104448</name>
</gene>
<dbReference type="RefSeq" id="XP_007407596.1">
    <property type="nucleotide sequence ID" value="XM_007407534.1"/>
</dbReference>
<reference evidence="3" key="1">
    <citation type="journal article" date="2011" name="Proc. Natl. Acad. Sci. U.S.A.">
        <title>Obligate biotrophy features unraveled by the genomic analysis of rust fungi.</title>
        <authorList>
            <person name="Duplessis S."/>
            <person name="Cuomo C.A."/>
            <person name="Lin Y.-C."/>
            <person name="Aerts A."/>
            <person name="Tisserant E."/>
            <person name="Veneault-Fourrey C."/>
            <person name="Joly D.L."/>
            <person name="Hacquard S."/>
            <person name="Amselem J."/>
            <person name="Cantarel B.L."/>
            <person name="Chiu R."/>
            <person name="Coutinho P.M."/>
            <person name="Feau N."/>
            <person name="Field M."/>
            <person name="Frey P."/>
            <person name="Gelhaye E."/>
            <person name="Goldberg J."/>
            <person name="Grabherr M.G."/>
            <person name="Kodira C.D."/>
            <person name="Kohler A."/>
            <person name="Kuees U."/>
            <person name="Lindquist E.A."/>
            <person name="Lucas S.M."/>
            <person name="Mago R."/>
            <person name="Mauceli E."/>
            <person name="Morin E."/>
            <person name="Murat C."/>
            <person name="Pangilinan J.L."/>
            <person name="Park R."/>
            <person name="Pearson M."/>
            <person name="Quesneville H."/>
            <person name="Rouhier N."/>
            <person name="Sakthikumar S."/>
            <person name="Salamov A.A."/>
            <person name="Schmutz J."/>
            <person name="Selles B."/>
            <person name="Shapiro H."/>
            <person name="Tanguay P."/>
            <person name="Tuskan G.A."/>
            <person name="Henrissat B."/>
            <person name="Van de Peer Y."/>
            <person name="Rouze P."/>
            <person name="Ellis J.G."/>
            <person name="Dodds P.N."/>
            <person name="Schein J.E."/>
            <person name="Zhong S."/>
            <person name="Hamelin R.C."/>
            <person name="Grigoriev I.V."/>
            <person name="Szabo L.J."/>
            <person name="Martin F."/>
        </authorList>
    </citation>
    <scope>NUCLEOTIDE SEQUENCE [LARGE SCALE GENOMIC DNA]</scope>
    <source>
        <strain evidence="3">98AG31 / pathotype 3-4-7</strain>
    </source>
</reference>
<dbReference type="OrthoDB" id="2505381at2759"/>
<evidence type="ECO:0000256" key="1">
    <source>
        <dbReference type="SAM" id="MobiDB-lite"/>
    </source>
</evidence>
<protein>
    <submittedName>
        <fullName evidence="2">Uncharacterized protein</fullName>
    </submittedName>
</protein>
<dbReference type="HOGENOM" id="CLU_029635_0_0_1"/>
<dbReference type="VEuPathDB" id="FungiDB:MELLADRAFT_104448"/>
<dbReference type="GeneID" id="18922267"/>
<evidence type="ECO:0000313" key="2">
    <source>
        <dbReference type="EMBL" id="EGG09236.1"/>
    </source>
</evidence>
<dbReference type="EMBL" id="GL883098">
    <property type="protein sequence ID" value="EGG09236.1"/>
    <property type="molecule type" value="Genomic_DNA"/>
</dbReference>